<dbReference type="GO" id="GO:0005737">
    <property type="term" value="C:cytoplasm"/>
    <property type="evidence" value="ECO:0007669"/>
    <property type="project" value="UniProtKB-SubCell"/>
</dbReference>
<dbReference type="PANTHER" id="PTHR30027">
    <property type="entry name" value="RIBOSOMAL RNA SMALL SUBUNIT METHYLTRANSFERASE E"/>
    <property type="match status" value="1"/>
</dbReference>
<dbReference type="EMBL" id="JACHDS010000001">
    <property type="protein sequence ID" value="MBB6170864.1"/>
    <property type="molecule type" value="Genomic_DNA"/>
</dbReference>
<dbReference type="InterPro" id="IPR046887">
    <property type="entry name" value="RsmE_PUA-like"/>
</dbReference>
<evidence type="ECO:0000256" key="11">
    <source>
        <dbReference type="ARBA" id="ARBA00047944"/>
    </source>
</evidence>
<evidence type="ECO:0000256" key="12">
    <source>
        <dbReference type="PIRNR" id="PIRNR015601"/>
    </source>
</evidence>
<comment type="function">
    <text evidence="10 12">Specifically methylates the N3 position of the uracil ring of uridine 1498 (m3U1498) in 16S rRNA. Acts on the fully assembled 30S ribosomal subunit.</text>
</comment>
<keyword evidence="16" id="KW-1185">Reference proteome</keyword>
<feature type="domain" description="Ribosomal RNA small subunit methyltransferase E PUA-like" evidence="14">
    <location>
        <begin position="20"/>
        <end position="66"/>
    </location>
</feature>
<dbReference type="InterPro" id="IPR046886">
    <property type="entry name" value="RsmE_MTase_dom"/>
</dbReference>
<dbReference type="RefSeq" id="WP_184073832.1">
    <property type="nucleotide sequence ID" value="NZ_JACHDS010000001.1"/>
</dbReference>
<dbReference type="NCBIfam" id="NF008693">
    <property type="entry name" value="PRK11713.2-3"/>
    <property type="match status" value="1"/>
</dbReference>
<keyword evidence="7 12" id="KW-0489">Methyltransferase</keyword>
<evidence type="ECO:0000256" key="9">
    <source>
        <dbReference type="ARBA" id="ARBA00022691"/>
    </source>
</evidence>
<keyword evidence="9 12" id="KW-0949">S-adenosyl-L-methionine</keyword>
<dbReference type="FunFam" id="3.40.1280.10:FF:000023">
    <property type="entry name" value="Ribosomal RNA small subunit methyltransferase E"/>
    <property type="match status" value="1"/>
</dbReference>
<evidence type="ECO:0000259" key="14">
    <source>
        <dbReference type="Pfam" id="PF20260"/>
    </source>
</evidence>
<dbReference type="Gene3D" id="3.40.1280.10">
    <property type="match status" value="1"/>
</dbReference>
<dbReference type="InterPro" id="IPR015947">
    <property type="entry name" value="PUA-like_sf"/>
</dbReference>
<protein>
    <recommendedName>
        <fullName evidence="4 12">Ribosomal RNA small subunit methyltransferase E</fullName>
        <ecNumber evidence="3 12">2.1.1.193</ecNumber>
    </recommendedName>
</protein>
<evidence type="ECO:0000256" key="2">
    <source>
        <dbReference type="ARBA" id="ARBA00005528"/>
    </source>
</evidence>
<dbReference type="EC" id="2.1.1.193" evidence="3 12"/>
<dbReference type="Gene3D" id="2.40.240.20">
    <property type="entry name" value="Hypothetical PUA domain-like, domain 1"/>
    <property type="match status" value="1"/>
</dbReference>
<keyword evidence="8 12" id="KW-0808">Transferase</keyword>
<sequence length="249" mass="25786">MTPPVFLAGAGELDQDRVLLSGPEGRHAAVVRRITVGETVDLVDGAGTRARCVVTDVAKDAVVCEVRERCVDPAPSPPITVVQALPKGDRGELAVEVMTEAGVDVIVPWAAERCVTRWKPERAAKALGKWRATAREAAKQARRSRVPEVAGLAATREVAALLAGAGLGIVLHEDTEERLSALTLPEGGGTDPATGIVVVVGPEGGFADAELAAFDEAGAVRALLGPTVLRTSTAGVAALAVLQARCGRW</sequence>
<dbReference type="InterPro" id="IPR006700">
    <property type="entry name" value="RsmE"/>
</dbReference>
<reference evidence="15 16" key="1">
    <citation type="submission" date="2020-08" db="EMBL/GenBank/DDBJ databases">
        <title>Sequencing the genomes of 1000 actinobacteria strains.</title>
        <authorList>
            <person name="Klenk H.-P."/>
        </authorList>
    </citation>
    <scope>NUCLEOTIDE SEQUENCE [LARGE SCALE GENOMIC DNA]</scope>
    <source>
        <strain evidence="15 16">DSM 46659</strain>
    </source>
</reference>
<dbReference type="Pfam" id="PF04452">
    <property type="entry name" value="Methyltrans_RNA"/>
    <property type="match status" value="1"/>
</dbReference>
<evidence type="ECO:0000313" key="15">
    <source>
        <dbReference type="EMBL" id="MBB6170864.1"/>
    </source>
</evidence>
<evidence type="ECO:0000256" key="7">
    <source>
        <dbReference type="ARBA" id="ARBA00022603"/>
    </source>
</evidence>
<evidence type="ECO:0000313" key="16">
    <source>
        <dbReference type="Proteomes" id="UP000546642"/>
    </source>
</evidence>
<evidence type="ECO:0000256" key="3">
    <source>
        <dbReference type="ARBA" id="ARBA00012328"/>
    </source>
</evidence>
<comment type="subcellular location">
    <subcellularLocation>
        <location evidence="1 12">Cytoplasm</location>
    </subcellularLocation>
</comment>
<evidence type="ECO:0000256" key="10">
    <source>
        <dbReference type="ARBA" id="ARBA00025699"/>
    </source>
</evidence>
<comment type="catalytic activity">
    <reaction evidence="11 12">
        <text>uridine(1498) in 16S rRNA + S-adenosyl-L-methionine = N(3)-methyluridine(1498) in 16S rRNA + S-adenosyl-L-homocysteine + H(+)</text>
        <dbReference type="Rhea" id="RHEA:42920"/>
        <dbReference type="Rhea" id="RHEA-COMP:10283"/>
        <dbReference type="Rhea" id="RHEA-COMP:10284"/>
        <dbReference type="ChEBI" id="CHEBI:15378"/>
        <dbReference type="ChEBI" id="CHEBI:57856"/>
        <dbReference type="ChEBI" id="CHEBI:59789"/>
        <dbReference type="ChEBI" id="CHEBI:65315"/>
        <dbReference type="ChEBI" id="CHEBI:74502"/>
        <dbReference type="EC" id="2.1.1.193"/>
    </reaction>
</comment>
<dbReference type="GO" id="GO:0070475">
    <property type="term" value="P:rRNA base methylation"/>
    <property type="evidence" value="ECO:0007669"/>
    <property type="project" value="TreeGrafter"/>
</dbReference>
<feature type="domain" description="Ribosomal RNA small subunit methyltransferase E methyltransferase" evidence="13">
    <location>
        <begin position="76"/>
        <end position="243"/>
    </location>
</feature>
<dbReference type="SUPFAM" id="SSF88697">
    <property type="entry name" value="PUA domain-like"/>
    <property type="match status" value="1"/>
</dbReference>
<dbReference type="CDD" id="cd18084">
    <property type="entry name" value="RsmE-like"/>
    <property type="match status" value="1"/>
</dbReference>
<gene>
    <name evidence="15" type="ORF">HNR23_000924</name>
</gene>
<dbReference type="InterPro" id="IPR029028">
    <property type="entry name" value="Alpha/beta_knot_MTases"/>
</dbReference>
<evidence type="ECO:0000256" key="5">
    <source>
        <dbReference type="ARBA" id="ARBA00022490"/>
    </source>
</evidence>
<organism evidence="15 16">
    <name type="scientific">Nocardiopsis mwathae</name>
    <dbReference type="NCBI Taxonomy" id="1472723"/>
    <lineage>
        <taxon>Bacteria</taxon>
        <taxon>Bacillati</taxon>
        <taxon>Actinomycetota</taxon>
        <taxon>Actinomycetes</taxon>
        <taxon>Streptosporangiales</taxon>
        <taxon>Nocardiopsidaceae</taxon>
        <taxon>Nocardiopsis</taxon>
    </lineage>
</organism>
<keyword evidence="5 12" id="KW-0963">Cytoplasm</keyword>
<evidence type="ECO:0000256" key="6">
    <source>
        <dbReference type="ARBA" id="ARBA00022552"/>
    </source>
</evidence>
<dbReference type="Proteomes" id="UP000546642">
    <property type="component" value="Unassembled WGS sequence"/>
</dbReference>
<comment type="caution">
    <text evidence="15">The sequence shown here is derived from an EMBL/GenBank/DDBJ whole genome shotgun (WGS) entry which is preliminary data.</text>
</comment>
<comment type="similarity">
    <text evidence="2 12">Belongs to the RNA methyltransferase RsmE family.</text>
</comment>
<evidence type="ECO:0000259" key="13">
    <source>
        <dbReference type="Pfam" id="PF04452"/>
    </source>
</evidence>
<dbReference type="PANTHER" id="PTHR30027:SF3">
    <property type="entry name" value="16S RRNA (URACIL(1498)-N(3))-METHYLTRANSFERASE"/>
    <property type="match status" value="1"/>
</dbReference>
<dbReference type="Pfam" id="PF20260">
    <property type="entry name" value="PUA_4"/>
    <property type="match status" value="1"/>
</dbReference>
<proteinExistence type="inferred from homology"/>
<dbReference type="SUPFAM" id="SSF75217">
    <property type="entry name" value="alpha/beta knot"/>
    <property type="match status" value="1"/>
</dbReference>
<evidence type="ECO:0000256" key="4">
    <source>
        <dbReference type="ARBA" id="ARBA00013673"/>
    </source>
</evidence>
<name>A0A7W9YF11_9ACTN</name>
<keyword evidence="6 12" id="KW-0698">rRNA processing</keyword>
<accession>A0A7W9YF11</accession>
<evidence type="ECO:0000256" key="1">
    <source>
        <dbReference type="ARBA" id="ARBA00004496"/>
    </source>
</evidence>
<dbReference type="AlphaFoldDB" id="A0A7W9YF11"/>
<dbReference type="NCBIfam" id="TIGR00046">
    <property type="entry name" value="RsmE family RNA methyltransferase"/>
    <property type="match status" value="1"/>
</dbReference>
<dbReference type="InterPro" id="IPR029026">
    <property type="entry name" value="tRNA_m1G_MTases_N"/>
</dbReference>
<dbReference type="PIRSF" id="PIRSF015601">
    <property type="entry name" value="MTase_slr0722"/>
    <property type="match status" value="1"/>
</dbReference>
<evidence type="ECO:0000256" key="8">
    <source>
        <dbReference type="ARBA" id="ARBA00022679"/>
    </source>
</evidence>
<dbReference type="GO" id="GO:0070042">
    <property type="term" value="F:rRNA (uridine-N3-)-methyltransferase activity"/>
    <property type="evidence" value="ECO:0007669"/>
    <property type="project" value="TreeGrafter"/>
</dbReference>